<accession>A0ABP0HQ91</accession>
<protein>
    <submittedName>
        <fullName evidence="1">Uncharacterized protein</fullName>
    </submittedName>
</protein>
<keyword evidence="2" id="KW-1185">Reference proteome</keyword>
<comment type="caution">
    <text evidence="1">The sequence shown here is derived from an EMBL/GenBank/DDBJ whole genome shotgun (WGS) entry which is preliminary data.</text>
</comment>
<proteinExistence type="predicted"/>
<name>A0ABP0HQ91_9DINO</name>
<reference evidence="1 2" key="1">
    <citation type="submission" date="2024-02" db="EMBL/GenBank/DDBJ databases">
        <authorList>
            <person name="Chen Y."/>
            <person name="Shah S."/>
            <person name="Dougan E. K."/>
            <person name="Thang M."/>
            <person name="Chan C."/>
        </authorList>
    </citation>
    <scope>NUCLEOTIDE SEQUENCE [LARGE SCALE GENOMIC DNA]</scope>
</reference>
<organism evidence="1 2">
    <name type="scientific">Durusdinium trenchii</name>
    <dbReference type="NCBI Taxonomy" id="1381693"/>
    <lineage>
        <taxon>Eukaryota</taxon>
        <taxon>Sar</taxon>
        <taxon>Alveolata</taxon>
        <taxon>Dinophyceae</taxon>
        <taxon>Suessiales</taxon>
        <taxon>Symbiodiniaceae</taxon>
        <taxon>Durusdinium</taxon>
    </lineage>
</organism>
<gene>
    <name evidence="1" type="ORF">CCMP2556_LOCUS2577</name>
</gene>
<sequence length="614" mass="69541">MPRLILKRSLSIGLQSSRKRQRLETYSQSQTVTKLVELIGTGKLSVIGAVDLANCMIEDGADHEAVCAFSSLGTNGQNPQNCERDLHRWLEGLGMRLQPYTVTMDLQVESHELRPHEVSVLLPHELIHCLSQDAFAFSSIFLGNMNKPARVGFWEHAKTLAPWRDHPVLRSCAPERLIPLTIHGDGAQFFRDDDHYVYSISSLFGCNGCIQTSLLSKFPIAIIPERWMRSSRAQKSVNNTVARLVAWSLKCSAEGVAPDTGLYGEPLTGFRAEMKGKSLGPWKGAYFAFKADLKARKWMHSFERYYKAKLICDSCLVSSGCNCPPEMNFKNFGEDAAWPLTTVTHEDYMRMPGPKSDWLQVEGFRLENLAFDFMHNVFLGTARDLCGSSIRVLLRFGWYDHVEGDIDCKLAAIQREMVRDCRDLGFFMPKKPVLTEANLCKEDYAQLGTRFKASHVKLIVFWVARKVQKSSERAPNEDRVIHVLAACTYALQRCIDLCDASGLLLDTSAACEAADSLVLHLKTYSWLAAFFFAERALLFKVRPKHHYMFHQAMQLKAWRINLNGFATWDEEGFLGQIKAIAIACHGATATQRVYQRYLLVLALMVQRHRELNDL</sequence>
<dbReference type="Proteomes" id="UP001642484">
    <property type="component" value="Unassembled WGS sequence"/>
</dbReference>
<evidence type="ECO:0000313" key="2">
    <source>
        <dbReference type="Proteomes" id="UP001642484"/>
    </source>
</evidence>
<dbReference type="EMBL" id="CAXAMN010000991">
    <property type="protein sequence ID" value="CAK8991731.1"/>
    <property type="molecule type" value="Genomic_DNA"/>
</dbReference>
<evidence type="ECO:0000313" key="1">
    <source>
        <dbReference type="EMBL" id="CAK8991731.1"/>
    </source>
</evidence>